<name>A0A8X6VUX3_TRICX</name>
<organism evidence="2 3">
    <name type="scientific">Trichonephila clavipes</name>
    <name type="common">Golden silk orbweaver</name>
    <name type="synonym">Nephila clavipes</name>
    <dbReference type="NCBI Taxonomy" id="2585209"/>
    <lineage>
        <taxon>Eukaryota</taxon>
        <taxon>Metazoa</taxon>
        <taxon>Ecdysozoa</taxon>
        <taxon>Arthropoda</taxon>
        <taxon>Chelicerata</taxon>
        <taxon>Arachnida</taxon>
        <taxon>Araneae</taxon>
        <taxon>Araneomorphae</taxon>
        <taxon>Entelegynae</taxon>
        <taxon>Araneoidea</taxon>
        <taxon>Nephilidae</taxon>
        <taxon>Trichonephila</taxon>
    </lineage>
</organism>
<feature type="compositionally biased region" description="Low complexity" evidence="1">
    <location>
        <begin position="94"/>
        <end position="122"/>
    </location>
</feature>
<feature type="compositionally biased region" description="Polar residues" evidence="1">
    <location>
        <begin position="123"/>
        <end position="155"/>
    </location>
</feature>
<sequence>MDLSPPHSRPTTPNSDVMTEETSCQRLVRTTANIKRFTTTRDGYKQILTSLESDANHDPTNALYVKIQKEYEEISALLENGVSDFGSLPLLPSSQQATAQQNAQAGGTTSSSTAANRNTTQTEVTPSSQKPGITNTSTQGVQPRVTPSSTQNNTPRVPLPQPVMLFITKHYREPLKTLTMIFPNLRTKITGEFLKLYTNNHEEYHSLKETIKQLHYQFYVITAKNDRPIKVVIKGLPKSTHVDEIKLDLEEQGF</sequence>
<reference evidence="2" key="1">
    <citation type="submission" date="2020-08" db="EMBL/GenBank/DDBJ databases">
        <title>Multicomponent nature underlies the extraordinary mechanical properties of spider dragline silk.</title>
        <authorList>
            <person name="Kono N."/>
            <person name="Nakamura H."/>
            <person name="Mori M."/>
            <person name="Yoshida Y."/>
            <person name="Ohtoshi R."/>
            <person name="Malay A.D."/>
            <person name="Moran D.A.P."/>
            <person name="Tomita M."/>
            <person name="Numata K."/>
            <person name="Arakawa K."/>
        </authorList>
    </citation>
    <scope>NUCLEOTIDE SEQUENCE</scope>
</reference>
<dbReference type="Proteomes" id="UP000887159">
    <property type="component" value="Unassembled WGS sequence"/>
</dbReference>
<comment type="caution">
    <text evidence="2">The sequence shown here is derived from an EMBL/GenBank/DDBJ whole genome shotgun (WGS) entry which is preliminary data.</text>
</comment>
<feature type="region of interest" description="Disordered" evidence="1">
    <location>
        <begin position="1"/>
        <end position="22"/>
    </location>
</feature>
<feature type="compositionally biased region" description="Polar residues" evidence="1">
    <location>
        <begin position="9"/>
        <end position="22"/>
    </location>
</feature>
<dbReference type="AlphaFoldDB" id="A0A8X6VUX3"/>
<keyword evidence="3" id="KW-1185">Reference proteome</keyword>
<gene>
    <name evidence="2" type="ORF">TNCV_2181941</name>
</gene>
<protein>
    <submittedName>
        <fullName evidence="2">Uncharacterized protein</fullName>
    </submittedName>
</protein>
<accession>A0A8X6VUX3</accession>
<evidence type="ECO:0000313" key="2">
    <source>
        <dbReference type="EMBL" id="GFY22933.1"/>
    </source>
</evidence>
<proteinExistence type="predicted"/>
<feature type="region of interest" description="Disordered" evidence="1">
    <location>
        <begin position="94"/>
        <end position="159"/>
    </location>
</feature>
<evidence type="ECO:0000256" key="1">
    <source>
        <dbReference type="SAM" id="MobiDB-lite"/>
    </source>
</evidence>
<evidence type="ECO:0000313" key="3">
    <source>
        <dbReference type="Proteomes" id="UP000887159"/>
    </source>
</evidence>
<dbReference type="EMBL" id="BMAU01021361">
    <property type="protein sequence ID" value="GFY22933.1"/>
    <property type="molecule type" value="Genomic_DNA"/>
</dbReference>